<organism evidence="2 3">
    <name type="scientific">Sulfurovum riftiae</name>
    <dbReference type="NCBI Taxonomy" id="1630136"/>
    <lineage>
        <taxon>Bacteria</taxon>
        <taxon>Pseudomonadati</taxon>
        <taxon>Campylobacterota</taxon>
        <taxon>Epsilonproteobacteria</taxon>
        <taxon>Campylobacterales</taxon>
        <taxon>Sulfurovaceae</taxon>
        <taxon>Sulfurovum</taxon>
    </lineage>
</organism>
<dbReference type="RefSeq" id="WP_067332505.1">
    <property type="nucleotide sequence ID" value="NZ_LNKT01000071.1"/>
</dbReference>
<dbReference type="Pfam" id="PF08279">
    <property type="entry name" value="HTH_11"/>
    <property type="match status" value="1"/>
</dbReference>
<dbReference type="STRING" id="1630136.AS592_01100"/>
<evidence type="ECO:0000313" key="3">
    <source>
        <dbReference type="Proteomes" id="UP000075359"/>
    </source>
</evidence>
<gene>
    <name evidence="2" type="ORF">AS592_01100</name>
</gene>
<dbReference type="Gene3D" id="1.10.10.10">
    <property type="entry name" value="Winged helix-like DNA-binding domain superfamily/Winged helix DNA-binding domain"/>
    <property type="match status" value="1"/>
</dbReference>
<dbReference type="EMBL" id="LNKT01000071">
    <property type="protein sequence ID" value="KYJ85661.1"/>
    <property type="molecule type" value="Genomic_DNA"/>
</dbReference>
<comment type="caution">
    <text evidence="2">The sequence shown here is derived from an EMBL/GenBank/DDBJ whole genome shotgun (WGS) entry which is preliminary data.</text>
</comment>
<dbReference type="InterPro" id="IPR036388">
    <property type="entry name" value="WH-like_DNA-bd_sf"/>
</dbReference>
<evidence type="ECO:0000313" key="2">
    <source>
        <dbReference type="EMBL" id="KYJ85661.1"/>
    </source>
</evidence>
<accession>A0A151CDR1</accession>
<reference evidence="2 3" key="1">
    <citation type="submission" date="2015-11" db="EMBL/GenBank/DDBJ databases">
        <title>Draft genome of Sulfurovum riftiae 1812E, a member of the Epsilonproteobacteria isolated from the tube of the deep-sea hydrothermal vent tubewom Riftia pachyptila.</title>
        <authorList>
            <person name="Vetriani C."/>
            <person name="Giovannelli D."/>
        </authorList>
    </citation>
    <scope>NUCLEOTIDE SEQUENCE [LARGE SCALE GENOMIC DNA]</scope>
    <source>
        <strain evidence="2 3">1812E</strain>
    </source>
</reference>
<keyword evidence="3" id="KW-1185">Reference proteome</keyword>
<name>A0A151CDR1_9BACT</name>
<dbReference type="Proteomes" id="UP000075359">
    <property type="component" value="Unassembled WGS sequence"/>
</dbReference>
<protein>
    <recommendedName>
        <fullName evidence="1">Helix-turn-helix type 11 domain-containing protein</fullName>
    </recommendedName>
</protein>
<evidence type="ECO:0000259" key="1">
    <source>
        <dbReference type="Pfam" id="PF08279"/>
    </source>
</evidence>
<dbReference type="InterPro" id="IPR013196">
    <property type="entry name" value="HTH_11"/>
</dbReference>
<proteinExistence type="predicted"/>
<feature type="domain" description="Helix-turn-helix type 11" evidence="1">
    <location>
        <begin position="205"/>
        <end position="242"/>
    </location>
</feature>
<dbReference type="AlphaFoldDB" id="A0A151CDR1"/>
<sequence length="245" mass="28884">MYITFSIARFNYEKLDEVLPKPTAILSNDRSIKATYHFGQNIISGKQIMRVGLIKKSIEAMFDNQVSWLSDPLPNMTSDVYGIDAFYHDYCRYKTYPKWRWVKHRNQLVRYAMHYAQRLHENGLFCFETVLGYMYIQNQRMKGKIAKFEVLEKKVRWVMSKTYERIERGDFKKLDREALAKARAKNVALANKASIVSRQNKVQQRQQQVQQLLNNGVTDIHSIAGRLNVTTRTIYNDMKALKVRK</sequence>